<dbReference type="HOGENOM" id="CLU_1725933_0_0_1"/>
<dbReference type="SUPFAM" id="SSF48371">
    <property type="entry name" value="ARM repeat"/>
    <property type="match status" value="1"/>
</dbReference>
<dbReference type="PANTHER" id="PTHR23315">
    <property type="entry name" value="U BOX DOMAIN-CONTAINING"/>
    <property type="match status" value="1"/>
</dbReference>
<accession>V9DX16</accession>
<reference evidence="1 2" key="1">
    <citation type="submission" date="2013-11" db="EMBL/GenBank/DDBJ databases">
        <title>The Genome Sequence of Phytophthora parasitica P1569.</title>
        <authorList>
            <consortium name="The Broad Institute Genomics Platform"/>
            <person name="Russ C."/>
            <person name="Tyler B."/>
            <person name="Panabieres F."/>
            <person name="Shan W."/>
            <person name="Tripathy S."/>
            <person name="Grunwald N."/>
            <person name="Machado M."/>
            <person name="Johnson C.S."/>
            <person name="Arredondo F."/>
            <person name="Hong C."/>
            <person name="Coffey M."/>
            <person name="Young S.K."/>
            <person name="Zeng Q."/>
            <person name="Gargeya S."/>
            <person name="Fitzgerald M."/>
            <person name="Abouelleil A."/>
            <person name="Alvarado L."/>
            <person name="Chapman S.B."/>
            <person name="Gainer-Dewar J."/>
            <person name="Goldberg J."/>
            <person name="Griggs A."/>
            <person name="Gujja S."/>
            <person name="Hansen M."/>
            <person name="Howarth C."/>
            <person name="Imamovic A."/>
            <person name="Ireland A."/>
            <person name="Larimer J."/>
            <person name="McCowan C."/>
            <person name="Murphy C."/>
            <person name="Pearson M."/>
            <person name="Poon T.W."/>
            <person name="Priest M."/>
            <person name="Roberts A."/>
            <person name="Saif S."/>
            <person name="Shea T."/>
            <person name="Sykes S."/>
            <person name="Wortman J."/>
            <person name="Nusbaum C."/>
            <person name="Birren B."/>
        </authorList>
    </citation>
    <scope>NUCLEOTIDE SEQUENCE [LARGE SCALE GENOMIC DNA]</scope>
    <source>
        <strain evidence="1 2">P1569</strain>
    </source>
</reference>
<proteinExistence type="predicted"/>
<comment type="caution">
    <text evidence="1">The sequence shown here is derived from an EMBL/GenBank/DDBJ whole genome shotgun (WGS) entry which is preliminary data.</text>
</comment>
<evidence type="ECO:0000313" key="1">
    <source>
        <dbReference type="EMBL" id="ETI31226.1"/>
    </source>
</evidence>
<dbReference type="Gene3D" id="1.25.10.10">
    <property type="entry name" value="Leucine-rich Repeat Variant"/>
    <property type="match status" value="1"/>
</dbReference>
<dbReference type="InterPro" id="IPR000225">
    <property type="entry name" value="Armadillo"/>
</dbReference>
<organism evidence="1 2">
    <name type="scientific">Phytophthora nicotianae P1569</name>
    <dbReference type="NCBI Taxonomy" id="1317065"/>
    <lineage>
        <taxon>Eukaryota</taxon>
        <taxon>Sar</taxon>
        <taxon>Stramenopiles</taxon>
        <taxon>Oomycota</taxon>
        <taxon>Peronosporomycetes</taxon>
        <taxon>Peronosporales</taxon>
        <taxon>Peronosporaceae</taxon>
        <taxon>Phytophthora</taxon>
    </lineage>
</organism>
<protein>
    <recommendedName>
        <fullName evidence="3">Armadillo repeat-containing domain-containing protein</fullName>
    </recommendedName>
</protein>
<evidence type="ECO:0000313" key="2">
    <source>
        <dbReference type="Proteomes" id="UP000018721"/>
    </source>
</evidence>
<dbReference type="InterPro" id="IPR011989">
    <property type="entry name" value="ARM-like"/>
</dbReference>
<evidence type="ECO:0008006" key="3">
    <source>
        <dbReference type="Google" id="ProtNLM"/>
    </source>
</evidence>
<gene>
    <name evidence="1" type="ORF">F443_21772</name>
</gene>
<dbReference type="Pfam" id="PF00514">
    <property type="entry name" value="Arm"/>
    <property type="match status" value="1"/>
</dbReference>
<sequence length="152" mass="15853">MNGVGISSLGNILETGTDTQKALAAFALGSLANSDDARVAITDFLPDLVAFARTGTQIQREHAAFALGWLSRNDTICDMVITYGGITPLVNLVQPGTEDQKNQAALALGNLAVDSTENTATIFASEKVFSALVELVQTGTDDQNSECSASSV</sequence>
<dbReference type="PANTHER" id="PTHR23315:SF7">
    <property type="entry name" value="U-BOX DOMAIN-CONTAINING PROTEIN 4"/>
    <property type="match status" value="1"/>
</dbReference>
<dbReference type="InterPro" id="IPR016024">
    <property type="entry name" value="ARM-type_fold"/>
</dbReference>
<name>V9DX16_PHYNI</name>
<dbReference type="Proteomes" id="UP000018721">
    <property type="component" value="Unassembled WGS sequence"/>
</dbReference>
<dbReference type="AlphaFoldDB" id="V9DX16"/>
<keyword evidence="2" id="KW-1185">Reference proteome</keyword>
<dbReference type="EMBL" id="ANIZ01003796">
    <property type="protein sequence ID" value="ETI31226.1"/>
    <property type="molecule type" value="Genomic_DNA"/>
</dbReference>